<dbReference type="InterPro" id="IPR011059">
    <property type="entry name" value="Metal-dep_hydrolase_composite"/>
</dbReference>
<dbReference type="Gene3D" id="3.30.110.90">
    <property type="entry name" value="Amidohydrolase"/>
    <property type="match status" value="1"/>
</dbReference>
<feature type="chain" id="PRO_5012143020" evidence="1">
    <location>
        <begin position="24"/>
        <end position="702"/>
    </location>
</feature>
<dbReference type="InterPro" id="IPR032466">
    <property type="entry name" value="Metal_Hydrolase"/>
</dbReference>
<keyword evidence="3" id="KW-0378">Hydrolase</keyword>
<dbReference type="EMBL" id="FUYM01000009">
    <property type="protein sequence ID" value="SKB94683.1"/>
    <property type="molecule type" value="Genomic_DNA"/>
</dbReference>
<gene>
    <name evidence="3" type="ORF">SAMN06295920_109121</name>
</gene>
<evidence type="ECO:0000313" key="4">
    <source>
        <dbReference type="Proteomes" id="UP000189818"/>
    </source>
</evidence>
<dbReference type="Gene3D" id="1.20.58.520">
    <property type="entry name" value="Amidohydrolase"/>
    <property type="match status" value="1"/>
</dbReference>
<dbReference type="InterPro" id="IPR051781">
    <property type="entry name" value="Metallo-dep_Hydrolase"/>
</dbReference>
<dbReference type="PANTHER" id="PTHR43135">
    <property type="entry name" value="ALPHA-D-RIBOSE 1-METHYLPHOSPHONATE 5-TRIPHOSPHATE DIPHOSPHATASE"/>
    <property type="match status" value="1"/>
</dbReference>
<accession>A0A1T5FEU7</accession>
<keyword evidence="4" id="KW-1185">Reference proteome</keyword>
<dbReference type="GO" id="GO:0016810">
    <property type="term" value="F:hydrolase activity, acting on carbon-nitrogen (but not peptide) bonds"/>
    <property type="evidence" value="ECO:0007669"/>
    <property type="project" value="InterPro"/>
</dbReference>
<keyword evidence="1" id="KW-0732">Signal</keyword>
<dbReference type="SUPFAM" id="SSF51556">
    <property type="entry name" value="Metallo-dependent hydrolases"/>
    <property type="match status" value="1"/>
</dbReference>
<dbReference type="PANTHER" id="PTHR43135:SF3">
    <property type="entry name" value="ALPHA-D-RIBOSE 1-METHYLPHOSPHONATE 5-TRIPHOSPHATE DIPHOSPHATASE"/>
    <property type="match status" value="1"/>
</dbReference>
<feature type="signal peptide" evidence="1">
    <location>
        <begin position="1"/>
        <end position="23"/>
    </location>
</feature>
<reference evidence="4" key="1">
    <citation type="submission" date="2017-02" db="EMBL/GenBank/DDBJ databases">
        <authorList>
            <person name="Varghese N."/>
            <person name="Submissions S."/>
        </authorList>
    </citation>
    <scope>NUCLEOTIDE SEQUENCE [LARGE SCALE GENOMIC DNA]</scope>
    <source>
        <strain evidence="4">UM2</strain>
    </source>
</reference>
<dbReference type="AlphaFoldDB" id="A0A1T5FEU7"/>
<evidence type="ECO:0000313" key="3">
    <source>
        <dbReference type="EMBL" id="SKB94683.1"/>
    </source>
</evidence>
<sequence length="702" mass="76145">MNRLLLKTLFPSLLLGMSAAAFAATEQLSIVSNGETVGSIVVEGEGDRATVDYRVDNNGRGPKHREELTFGAGGIPTAWTIKGTSLMGGTVDESYRWSAGRAQWSSQADQGSAKAKQPPLYVVNDDSPYAIWVYARAALAQPDHSIAVLPAGRIALEQLRTLTVGEGDAATEVTAWRLTGVQLNPSYLLLDKDRKLFALFGPGADGTTIRAGHEAAVPMLGKLGAELETERAFQLQQKLAHRFDTPVRIRNVRVFDPASGALSPLSTVVVMRDTITQVIADDRLPQPEDEVVIDGEGGTLYPGLHDMHSHATLPSGLMYLAAGVTATRDMGNDNGFLQDLLSKIDAGQVAWPRIVPNGFIEGRSPYSARFGFIPASVDEALKDVRWYADRGYAEIKIYNSMNPDWVKPIAAEAHRLGLRVTGHVPAFDTPDRVIADGYDSIAHLNQLMLGWILRPEEDSRTPLRLTAMARAGSLDLASDKVQATVRLMKQRNIALDTTAVTLEQLMMSRARQVPMGQEDFLSHMPIGFQRYRKRSFVTIADKAEADAYQAGYDKMLETIAMLHKAGIRLLPGTDDATGFSVQREVELYVKAGLTPAEALRAATLGAEEFLGRADRLGSIARGKLADLVLVPGDPTRDISAIRRPRMVMKGGVIYFPTEIYTALGITPFTTAPAIRPAAKVAAREDAGGDAVGFGYGEHFHGD</sequence>
<dbReference type="InterPro" id="IPR006680">
    <property type="entry name" value="Amidohydro-rel"/>
</dbReference>
<evidence type="ECO:0000256" key="1">
    <source>
        <dbReference type="SAM" id="SignalP"/>
    </source>
</evidence>
<organism evidence="3 4">
    <name type="scientific">Rhizorhabdus histidinilytica</name>
    <dbReference type="NCBI Taxonomy" id="439228"/>
    <lineage>
        <taxon>Bacteria</taxon>
        <taxon>Pseudomonadati</taxon>
        <taxon>Pseudomonadota</taxon>
        <taxon>Alphaproteobacteria</taxon>
        <taxon>Sphingomonadales</taxon>
        <taxon>Sphingomonadaceae</taxon>
        <taxon>Rhizorhabdus</taxon>
    </lineage>
</organism>
<feature type="domain" description="Amidohydrolase-related" evidence="2">
    <location>
        <begin position="320"/>
        <end position="652"/>
    </location>
</feature>
<name>A0A1T5FEU7_9SPHN</name>
<dbReference type="STRING" id="439228.SAMN06295920_109121"/>
<proteinExistence type="predicted"/>
<evidence type="ECO:0000259" key="2">
    <source>
        <dbReference type="Pfam" id="PF01979"/>
    </source>
</evidence>
<dbReference type="OrthoDB" id="9765769at2"/>
<dbReference type="Gene3D" id="3.40.50.10910">
    <property type="entry name" value="Amidohydrolase"/>
    <property type="match status" value="1"/>
</dbReference>
<dbReference type="Gene3D" id="2.30.40.10">
    <property type="entry name" value="Urease, subunit C, domain 1"/>
    <property type="match status" value="1"/>
</dbReference>
<dbReference type="Pfam" id="PF01979">
    <property type="entry name" value="Amidohydro_1"/>
    <property type="match status" value="1"/>
</dbReference>
<dbReference type="Proteomes" id="UP000189818">
    <property type="component" value="Unassembled WGS sequence"/>
</dbReference>
<protein>
    <submittedName>
        <fullName evidence="3">Amidohydrolase family protein</fullName>
    </submittedName>
</protein>
<dbReference type="SUPFAM" id="SSF51338">
    <property type="entry name" value="Composite domain of metallo-dependent hydrolases"/>
    <property type="match status" value="1"/>
</dbReference>
<dbReference type="RefSeq" id="WP_079649712.1">
    <property type="nucleotide sequence ID" value="NZ_FUYM01000009.1"/>
</dbReference>